<reference evidence="3" key="1">
    <citation type="journal article" date="2021" name="Science">
        <title>Hunting the eagle killer: A cyanobacterial neurotoxin causes vacuolar myelinopathy.</title>
        <authorList>
            <person name="Breinlinger S."/>
            <person name="Phillips T.J."/>
            <person name="Haram B.N."/>
            <person name="Mares J."/>
            <person name="Martinez Yerena J.A."/>
            <person name="Hrouzek P."/>
            <person name="Sobotka R."/>
            <person name="Henderson W.M."/>
            <person name="Schmieder P."/>
            <person name="Williams S.M."/>
            <person name="Lauderdale J.D."/>
            <person name="Wilde H.D."/>
            <person name="Gerrin W."/>
            <person name="Kust A."/>
            <person name="Washington J.W."/>
            <person name="Wagner C."/>
            <person name="Geier B."/>
            <person name="Liebeke M."/>
            <person name="Enke H."/>
            <person name="Niedermeyer T.H.J."/>
            <person name="Wilde S.B."/>
        </authorList>
    </citation>
    <scope>NUCLEOTIDE SEQUENCE [LARGE SCALE GENOMIC DNA]</scope>
    <source>
        <strain evidence="3">Thurmond2011</strain>
    </source>
</reference>
<dbReference type="RefSeq" id="WP_208353647.1">
    <property type="nucleotide sequence ID" value="NZ_JAALHA020000027.1"/>
</dbReference>
<accession>A0AAP5MDS9</accession>
<evidence type="ECO:0000259" key="1">
    <source>
        <dbReference type="SMART" id="SM00235"/>
    </source>
</evidence>
<dbReference type="Gene3D" id="3.40.390.10">
    <property type="entry name" value="Collagenase (Catalytic Domain)"/>
    <property type="match status" value="1"/>
</dbReference>
<dbReference type="GO" id="GO:0008270">
    <property type="term" value="F:zinc ion binding"/>
    <property type="evidence" value="ECO:0007669"/>
    <property type="project" value="InterPro"/>
</dbReference>
<dbReference type="Proteomes" id="UP000667802">
    <property type="component" value="Unassembled WGS sequence"/>
</dbReference>
<sequence length="321" mass="35602">MSQNNQGLYEAIAKLAEVANGLGNSTEDFDEECKGDQKLESPSHKGVPGCTLKFLPKRLLVEAAKTATKINPVNAPLLRPVVALSEGYHVTDPFRIAVMTSKYWGPTPRRLTVSFMESTPSDLKARIISHMNAWTKTACISFIETNGTGDVRISRGPGGYYSYLGTDILHIPKNRQTMNLEGFNMNTPESEYKRVIRHETGHTLGFPHEHMREDLVARIDPVKAYKWFLETYGWDPPTVYAQVLTPLDEASLVGTPVDQTSIMCYQLPGLITKDGNPILGGTDINPTDYTFAGKIYPKSGYVVISQEQDGWAESEDVEVTV</sequence>
<dbReference type="AlphaFoldDB" id="A0AAP5MDS9"/>
<dbReference type="SMART" id="SM00235">
    <property type="entry name" value="ZnMc"/>
    <property type="match status" value="1"/>
</dbReference>
<feature type="domain" description="Peptidase metallopeptidase" evidence="1">
    <location>
        <begin position="100"/>
        <end position="234"/>
    </location>
</feature>
<dbReference type="InterPro" id="IPR006026">
    <property type="entry name" value="Peptidase_Metallo"/>
</dbReference>
<evidence type="ECO:0000313" key="3">
    <source>
        <dbReference type="Proteomes" id="UP000667802"/>
    </source>
</evidence>
<dbReference type="Pfam" id="PF01400">
    <property type="entry name" value="Astacin"/>
    <property type="match status" value="1"/>
</dbReference>
<dbReference type="InterPro" id="IPR024079">
    <property type="entry name" value="MetalloPept_cat_dom_sf"/>
</dbReference>
<organism evidence="2 3">
    <name type="scientific">Aetokthonos hydrillicola Thurmond2011</name>
    <dbReference type="NCBI Taxonomy" id="2712845"/>
    <lineage>
        <taxon>Bacteria</taxon>
        <taxon>Bacillati</taxon>
        <taxon>Cyanobacteriota</taxon>
        <taxon>Cyanophyceae</taxon>
        <taxon>Nostocales</taxon>
        <taxon>Hapalosiphonaceae</taxon>
        <taxon>Aetokthonos</taxon>
    </lineage>
</organism>
<keyword evidence="3" id="KW-1185">Reference proteome</keyword>
<name>A0AAP5MDS9_9CYAN</name>
<protein>
    <submittedName>
        <fullName evidence="2">M12 family metallopeptidase</fullName>
    </submittedName>
</protein>
<dbReference type="SUPFAM" id="SSF55486">
    <property type="entry name" value="Metalloproteases ('zincins'), catalytic domain"/>
    <property type="match status" value="1"/>
</dbReference>
<comment type="caution">
    <text evidence="2">The sequence shown here is derived from an EMBL/GenBank/DDBJ whole genome shotgun (WGS) entry which is preliminary data.</text>
</comment>
<gene>
    <name evidence="2" type="ORF">G7B40_035185</name>
</gene>
<dbReference type="InterPro" id="IPR001506">
    <property type="entry name" value="Peptidase_M12A"/>
</dbReference>
<evidence type="ECO:0000313" key="2">
    <source>
        <dbReference type="EMBL" id="MDR9899764.1"/>
    </source>
</evidence>
<proteinExistence type="predicted"/>
<dbReference type="GO" id="GO:0006508">
    <property type="term" value="P:proteolysis"/>
    <property type="evidence" value="ECO:0007669"/>
    <property type="project" value="InterPro"/>
</dbReference>
<dbReference type="GO" id="GO:0004222">
    <property type="term" value="F:metalloendopeptidase activity"/>
    <property type="evidence" value="ECO:0007669"/>
    <property type="project" value="InterPro"/>
</dbReference>
<dbReference type="EMBL" id="JAALHA020000027">
    <property type="protein sequence ID" value="MDR9899764.1"/>
    <property type="molecule type" value="Genomic_DNA"/>
</dbReference>